<evidence type="ECO:0000313" key="2">
    <source>
        <dbReference type="EMBL" id="KAL3695942.1"/>
    </source>
</evidence>
<accession>A0ABD3HWS4</accession>
<name>A0ABD3HWS4_9MARC</name>
<dbReference type="AlphaFoldDB" id="A0ABD3HWS4"/>
<gene>
    <name evidence="2" type="ORF">R1sor_010018</name>
</gene>
<proteinExistence type="predicted"/>
<organism evidence="2 3">
    <name type="scientific">Riccia sorocarpa</name>
    <dbReference type="NCBI Taxonomy" id="122646"/>
    <lineage>
        <taxon>Eukaryota</taxon>
        <taxon>Viridiplantae</taxon>
        <taxon>Streptophyta</taxon>
        <taxon>Embryophyta</taxon>
        <taxon>Marchantiophyta</taxon>
        <taxon>Marchantiopsida</taxon>
        <taxon>Marchantiidae</taxon>
        <taxon>Marchantiales</taxon>
        <taxon>Ricciaceae</taxon>
        <taxon>Riccia</taxon>
    </lineage>
</organism>
<sequence>MLPLTNAQRVGNKVPILRMGSPTANTASSRVKPEPDDGHVKELSVVQKHEQNVEARYILAGQPYRASMTSKFQQIKQPFHLIYEANEMAPQLENLTPKELLVDIDLEVQLRNKLHKAA</sequence>
<dbReference type="Proteomes" id="UP001633002">
    <property type="component" value="Unassembled WGS sequence"/>
</dbReference>
<comment type="caution">
    <text evidence="2">The sequence shown here is derived from an EMBL/GenBank/DDBJ whole genome shotgun (WGS) entry which is preliminary data.</text>
</comment>
<reference evidence="2 3" key="1">
    <citation type="submission" date="2024-09" db="EMBL/GenBank/DDBJ databases">
        <title>Chromosome-scale assembly of Riccia sorocarpa.</title>
        <authorList>
            <person name="Paukszto L."/>
        </authorList>
    </citation>
    <scope>NUCLEOTIDE SEQUENCE [LARGE SCALE GENOMIC DNA]</scope>
    <source>
        <strain evidence="2">LP-2024</strain>
        <tissue evidence="2">Aerial parts of the thallus</tissue>
    </source>
</reference>
<keyword evidence="3" id="KW-1185">Reference proteome</keyword>
<dbReference type="EMBL" id="JBJQOH010000002">
    <property type="protein sequence ID" value="KAL3695942.1"/>
    <property type="molecule type" value="Genomic_DNA"/>
</dbReference>
<evidence type="ECO:0000256" key="1">
    <source>
        <dbReference type="SAM" id="MobiDB-lite"/>
    </source>
</evidence>
<protein>
    <submittedName>
        <fullName evidence="2">Uncharacterized protein</fullName>
    </submittedName>
</protein>
<feature type="region of interest" description="Disordered" evidence="1">
    <location>
        <begin position="14"/>
        <end position="37"/>
    </location>
</feature>
<evidence type="ECO:0000313" key="3">
    <source>
        <dbReference type="Proteomes" id="UP001633002"/>
    </source>
</evidence>